<evidence type="ECO:0000259" key="7">
    <source>
        <dbReference type="Pfam" id="PF17917"/>
    </source>
</evidence>
<keyword evidence="3" id="KW-0540">Nuclease</keyword>
<keyword evidence="2" id="KW-0548">Nucleotidyltransferase</keyword>
<dbReference type="InterPro" id="IPR043502">
    <property type="entry name" value="DNA/RNA_pol_sf"/>
</dbReference>
<dbReference type="SUPFAM" id="SSF56672">
    <property type="entry name" value="DNA/RNA polymerases"/>
    <property type="match status" value="1"/>
</dbReference>
<dbReference type="InterPro" id="IPR050951">
    <property type="entry name" value="Retrovirus_Pol_polyprotein"/>
</dbReference>
<sequence>MNDAQQNYAQFPIEALSIIFTLEKFYKYLYGREFVIVMDHESLISLFSPNKGIPVMAVNRLPRWVHLLSQYDYQIEYRQTTKHGNGDFLSRLPVSSGRKFDSTGRIDDLTAICQIHQISKSLNASNMERMQEATSHDQVLANVRDYIEQGCPQNIMKEIKDIGDSLSVMNGCVFYGNRLVIPKSCKAKYLKFFISGISGSNE</sequence>
<keyword evidence="5" id="KW-0378">Hydrolase</keyword>
<evidence type="ECO:0000256" key="4">
    <source>
        <dbReference type="ARBA" id="ARBA00022759"/>
    </source>
</evidence>
<dbReference type="GO" id="GO:0003964">
    <property type="term" value="F:RNA-directed DNA polymerase activity"/>
    <property type="evidence" value="ECO:0007669"/>
    <property type="project" value="UniProtKB-KW"/>
</dbReference>
<keyword evidence="1" id="KW-0808">Transferase</keyword>
<dbReference type="GO" id="GO:0004519">
    <property type="term" value="F:endonuclease activity"/>
    <property type="evidence" value="ECO:0007669"/>
    <property type="project" value="UniProtKB-KW"/>
</dbReference>
<evidence type="ECO:0000256" key="5">
    <source>
        <dbReference type="ARBA" id="ARBA00022801"/>
    </source>
</evidence>
<gene>
    <name evidence="8" type="ORF">RF11_01368</name>
</gene>
<comment type="caution">
    <text evidence="8">The sequence shown here is derived from an EMBL/GenBank/DDBJ whole genome shotgun (WGS) entry which is preliminary data.</text>
</comment>
<evidence type="ECO:0000256" key="3">
    <source>
        <dbReference type="ARBA" id="ARBA00022722"/>
    </source>
</evidence>
<keyword evidence="4" id="KW-0255">Endonuclease</keyword>
<evidence type="ECO:0000256" key="6">
    <source>
        <dbReference type="ARBA" id="ARBA00022918"/>
    </source>
</evidence>
<dbReference type="PANTHER" id="PTHR37984">
    <property type="entry name" value="PROTEIN CBG26694"/>
    <property type="match status" value="1"/>
</dbReference>
<evidence type="ECO:0000313" key="9">
    <source>
        <dbReference type="Proteomes" id="UP000031668"/>
    </source>
</evidence>
<dbReference type="OrthoDB" id="8043115at2759"/>
<feature type="domain" description="Reverse transcriptase RNase H-like" evidence="7">
    <location>
        <begin position="1"/>
        <end position="71"/>
    </location>
</feature>
<dbReference type="GO" id="GO:0016787">
    <property type="term" value="F:hydrolase activity"/>
    <property type="evidence" value="ECO:0007669"/>
    <property type="project" value="UniProtKB-KW"/>
</dbReference>
<name>A0A0C2J1S5_THEKT</name>
<dbReference type="PANTHER" id="PTHR37984:SF5">
    <property type="entry name" value="PROTEIN NYNRIN-LIKE"/>
    <property type="match status" value="1"/>
</dbReference>
<dbReference type="CDD" id="cd09274">
    <property type="entry name" value="RNase_HI_RT_Ty3"/>
    <property type="match status" value="1"/>
</dbReference>
<evidence type="ECO:0000256" key="1">
    <source>
        <dbReference type="ARBA" id="ARBA00022679"/>
    </source>
</evidence>
<evidence type="ECO:0000313" key="8">
    <source>
        <dbReference type="EMBL" id="KII71824.1"/>
    </source>
</evidence>
<dbReference type="OMA" id="ASNMERM"/>
<dbReference type="EMBL" id="JWZT01001610">
    <property type="protein sequence ID" value="KII71824.1"/>
    <property type="molecule type" value="Genomic_DNA"/>
</dbReference>
<dbReference type="AlphaFoldDB" id="A0A0C2J1S5"/>
<accession>A0A0C2J1S5</accession>
<organism evidence="8 9">
    <name type="scientific">Thelohanellus kitauei</name>
    <name type="common">Myxosporean</name>
    <dbReference type="NCBI Taxonomy" id="669202"/>
    <lineage>
        <taxon>Eukaryota</taxon>
        <taxon>Metazoa</taxon>
        <taxon>Cnidaria</taxon>
        <taxon>Myxozoa</taxon>
        <taxon>Myxosporea</taxon>
        <taxon>Bivalvulida</taxon>
        <taxon>Platysporina</taxon>
        <taxon>Myxobolidae</taxon>
        <taxon>Thelohanellus</taxon>
    </lineage>
</organism>
<dbReference type="Proteomes" id="UP000031668">
    <property type="component" value="Unassembled WGS sequence"/>
</dbReference>
<evidence type="ECO:0000256" key="2">
    <source>
        <dbReference type="ARBA" id="ARBA00022695"/>
    </source>
</evidence>
<keyword evidence="6" id="KW-0695">RNA-directed DNA polymerase</keyword>
<keyword evidence="9" id="KW-1185">Reference proteome</keyword>
<dbReference type="Pfam" id="PF17917">
    <property type="entry name" value="RT_RNaseH"/>
    <property type="match status" value="1"/>
</dbReference>
<dbReference type="InterPro" id="IPR041373">
    <property type="entry name" value="RT_RNaseH"/>
</dbReference>
<reference evidence="8 9" key="1">
    <citation type="journal article" date="2014" name="Genome Biol. Evol.">
        <title>The genome of the myxosporean Thelohanellus kitauei shows adaptations to nutrient acquisition within its fish host.</title>
        <authorList>
            <person name="Yang Y."/>
            <person name="Xiong J."/>
            <person name="Zhou Z."/>
            <person name="Huo F."/>
            <person name="Miao W."/>
            <person name="Ran C."/>
            <person name="Liu Y."/>
            <person name="Zhang J."/>
            <person name="Feng J."/>
            <person name="Wang M."/>
            <person name="Wang M."/>
            <person name="Wang L."/>
            <person name="Yao B."/>
        </authorList>
    </citation>
    <scope>NUCLEOTIDE SEQUENCE [LARGE SCALE GENOMIC DNA]</scope>
    <source>
        <strain evidence="8">Wuqing</strain>
    </source>
</reference>
<protein>
    <submittedName>
        <fullName evidence="8">Transposon Ty3-I Gag-Pol polyprotein</fullName>
    </submittedName>
</protein>
<proteinExistence type="predicted"/>